<evidence type="ECO:0000256" key="9">
    <source>
        <dbReference type="ARBA" id="ARBA00023136"/>
    </source>
</evidence>
<organism evidence="12 13">
    <name type="scientific">Halioxenophilus aromaticivorans</name>
    <dbReference type="NCBI Taxonomy" id="1306992"/>
    <lineage>
        <taxon>Bacteria</taxon>
        <taxon>Pseudomonadati</taxon>
        <taxon>Pseudomonadota</taxon>
        <taxon>Gammaproteobacteria</taxon>
        <taxon>Alteromonadales</taxon>
        <taxon>Alteromonadaceae</taxon>
        <taxon>Halioxenophilus</taxon>
    </lineage>
</organism>
<dbReference type="PIRSF" id="PIRSF006291">
    <property type="entry name" value="GspM"/>
    <property type="match status" value="1"/>
</dbReference>
<comment type="caution">
    <text evidence="12">The sequence shown here is derived from an EMBL/GenBank/DDBJ whole genome shotgun (WGS) entry which is preliminary data.</text>
</comment>
<dbReference type="GO" id="GO:0015627">
    <property type="term" value="C:type II protein secretion system complex"/>
    <property type="evidence" value="ECO:0007669"/>
    <property type="project" value="InterPro"/>
</dbReference>
<comment type="function">
    <text evidence="10">Inner membrane component of the type II secretion system required for the energy-dependent secretion of extracellular factors such as proteases and toxins from the periplasm.</text>
</comment>
<dbReference type="EMBL" id="BAABLX010000028">
    <property type="protein sequence ID" value="GAA4950472.1"/>
    <property type="molecule type" value="Genomic_DNA"/>
</dbReference>
<dbReference type="Pfam" id="PF04612">
    <property type="entry name" value="T2SSM"/>
    <property type="match status" value="1"/>
</dbReference>
<evidence type="ECO:0000256" key="8">
    <source>
        <dbReference type="ARBA" id="ARBA00022989"/>
    </source>
</evidence>
<evidence type="ECO:0000256" key="3">
    <source>
        <dbReference type="ARBA" id="ARBA00022448"/>
    </source>
</evidence>
<dbReference type="Gene3D" id="3.30.1360.100">
    <property type="entry name" value="General secretion pathway protein M, EpsM"/>
    <property type="match status" value="1"/>
</dbReference>
<dbReference type="AlphaFoldDB" id="A0AAV3U5H0"/>
<keyword evidence="13" id="KW-1185">Reference proteome</keyword>
<keyword evidence="8 11" id="KW-1133">Transmembrane helix</keyword>
<evidence type="ECO:0000313" key="12">
    <source>
        <dbReference type="EMBL" id="GAA4950472.1"/>
    </source>
</evidence>
<dbReference type="SUPFAM" id="SSF103054">
    <property type="entry name" value="General secretion pathway protein M, EpsM"/>
    <property type="match status" value="1"/>
</dbReference>
<evidence type="ECO:0000256" key="10">
    <source>
        <dbReference type="PIRNR" id="PIRNR006291"/>
    </source>
</evidence>
<feature type="transmembrane region" description="Helical" evidence="11">
    <location>
        <begin position="17"/>
        <end position="36"/>
    </location>
</feature>
<dbReference type="Proteomes" id="UP001409585">
    <property type="component" value="Unassembled WGS sequence"/>
</dbReference>
<proteinExistence type="inferred from homology"/>
<protein>
    <recommendedName>
        <fullName evidence="10">Type II secretion system protein M</fullName>
        <shortName evidence="10">T2SS protein M</shortName>
    </recommendedName>
    <alternativeName>
        <fullName evidence="10">General secretion pathway protein M</fullName>
    </alternativeName>
</protein>
<reference evidence="13" key="1">
    <citation type="journal article" date="2019" name="Int. J. Syst. Evol. Microbiol.">
        <title>The Global Catalogue of Microorganisms (GCM) 10K type strain sequencing project: providing services to taxonomists for standard genome sequencing and annotation.</title>
        <authorList>
            <consortium name="The Broad Institute Genomics Platform"/>
            <consortium name="The Broad Institute Genome Sequencing Center for Infectious Disease"/>
            <person name="Wu L."/>
            <person name="Ma J."/>
        </authorList>
    </citation>
    <scope>NUCLEOTIDE SEQUENCE [LARGE SCALE GENOMIC DNA]</scope>
    <source>
        <strain evidence="13">JCM 19134</strain>
    </source>
</reference>
<evidence type="ECO:0000256" key="6">
    <source>
        <dbReference type="ARBA" id="ARBA00022692"/>
    </source>
</evidence>
<dbReference type="RefSeq" id="WP_345424957.1">
    <property type="nucleotide sequence ID" value="NZ_AP031496.1"/>
</dbReference>
<dbReference type="GO" id="GO:0005886">
    <property type="term" value="C:plasma membrane"/>
    <property type="evidence" value="ECO:0007669"/>
    <property type="project" value="UniProtKB-SubCell"/>
</dbReference>
<dbReference type="InterPro" id="IPR007690">
    <property type="entry name" value="T2SS_GspM"/>
</dbReference>
<evidence type="ECO:0000256" key="11">
    <source>
        <dbReference type="SAM" id="Phobius"/>
    </source>
</evidence>
<evidence type="ECO:0000256" key="5">
    <source>
        <dbReference type="ARBA" id="ARBA00022519"/>
    </source>
</evidence>
<evidence type="ECO:0000256" key="7">
    <source>
        <dbReference type="ARBA" id="ARBA00022927"/>
    </source>
</evidence>
<gene>
    <name evidence="12" type="ORF">GCM10025791_33490</name>
</gene>
<evidence type="ECO:0000313" key="13">
    <source>
        <dbReference type="Proteomes" id="UP001409585"/>
    </source>
</evidence>
<name>A0AAV3U5H0_9ALTE</name>
<keyword evidence="7 10" id="KW-0653">Protein transport</keyword>
<comment type="subcellular location">
    <subcellularLocation>
        <location evidence="1">Cell inner membrane</location>
        <topology evidence="1">Single-pass membrane protein</topology>
    </subcellularLocation>
</comment>
<sequence>MNSLSNYWNTLSRRDQTALLICVVAVALALIWWALVQPSTKAVEQQIVSTRASAESLSRVRNMAQELKQYRMTADPSDAAEVQLSELIDSSLRAGGMNMSSFQPVRDGEVRLRLDDVAYNSFITWLVDMEANHSLVTRELTITPTRASGRVSVSMRLAR</sequence>
<keyword evidence="6 11" id="KW-0812">Transmembrane</keyword>
<evidence type="ECO:0000256" key="1">
    <source>
        <dbReference type="ARBA" id="ARBA00004377"/>
    </source>
</evidence>
<accession>A0AAV3U5H0</accession>
<dbReference type="InterPro" id="IPR023229">
    <property type="entry name" value="T2SS_M_periplasmic_sf"/>
</dbReference>
<comment type="similarity">
    <text evidence="2 10">Belongs to the GSP M family.</text>
</comment>
<evidence type="ECO:0000256" key="4">
    <source>
        <dbReference type="ARBA" id="ARBA00022475"/>
    </source>
</evidence>
<keyword evidence="9 10" id="KW-0472">Membrane</keyword>
<keyword evidence="4 10" id="KW-1003">Cell membrane</keyword>
<keyword evidence="3 10" id="KW-0813">Transport</keyword>
<dbReference type="GO" id="GO:0015628">
    <property type="term" value="P:protein secretion by the type II secretion system"/>
    <property type="evidence" value="ECO:0007669"/>
    <property type="project" value="InterPro"/>
</dbReference>
<evidence type="ECO:0000256" key="2">
    <source>
        <dbReference type="ARBA" id="ARBA00010637"/>
    </source>
</evidence>
<keyword evidence="5 10" id="KW-0997">Cell inner membrane</keyword>